<dbReference type="AlphaFoldDB" id="A0A4U0QRJ5"/>
<keyword evidence="1 2" id="KW-0238">DNA-binding</keyword>
<comment type="caution">
    <text evidence="4">The sequence shown here is derived from an EMBL/GenBank/DDBJ whole genome shotgun (WGS) entry which is preliminary data.</text>
</comment>
<dbReference type="SUPFAM" id="SSF48498">
    <property type="entry name" value="Tetracyclin repressor-like, C-terminal domain"/>
    <property type="match status" value="1"/>
</dbReference>
<feature type="domain" description="HTH tetR-type" evidence="3">
    <location>
        <begin position="1"/>
        <end position="58"/>
    </location>
</feature>
<protein>
    <submittedName>
        <fullName evidence="4">TetR/AcrR family transcriptional regulator</fullName>
    </submittedName>
</protein>
<gene>
    <name evidence="4" type="ORF">FA740_08740</name>
</gene>
<dbReference type="SUPFAM" id="SSF46689">
    <property type="entry name" value="Homeodomain-like"/>
    <property type="match status" value="1"/>
</dbReference>
<dbReference type="PANTHER" id="PTHR30055:SF237">
    <property type="entry name" value="TRANSCRIPTIONAL REPRESSOR MCE3R"/>
    <property type="match status" value="1"/>
</dbReference>
<dbReference type="Proteomes" id="UP000306223">
    <property type="component" value="Unassembled WGS sequence"/>
</dbReference>
<dbReference type="Pfam" id="PF00440">
    <property type="entry name" value="TetR_N"/>
    <property type="match status" value="1"/>
</dbReference>
<evidence type="ECO:0000256" key="1">
    <source>
        <dbReference type="ARBA" id="ARBA00023125"/>
    </source>
</evidence>
<dbReference type="InterPro" id="IPR001647">
    <property type="entry name" value="HTH_TetR"/>
</dbReference>
<dbReference type="PANTHER" id="PTHR30055">
    <property type="entry name" value="HTH-TYPE TRANSCRIPTIONAL REGULATOR RUTR"/>
    <property type="match status" value="1"/>
</dbReference>
<sequence length="207" mass="23089">MSQIRAAGLQLIYQRGYEGMGLRLLAAEAGIGQSTLYGHYANKQEVLVDLICRHMEELLSCLHRAVPADAPPFARFLTFLRFHLTYHMRRPREVFICYSELRSLEPANLARVTDLRRRYEHALIAIIRDGMAAGVMRRADPRVAAYGLLAMLSGVPVWFDPQGPLSEEEVCAEYIRLAVAAVADPLEAALSDRTIATPLPDSPARKA</sequence>
<dbReference type="EMBL" id="SUNH01000011">
    <property type="protein sequence ID" value="TJZ84545.1"/>
    <property type="molecule type" value="Genomic_DNA"/>
</dbReference>
<accession>A0A4U0QRJ5</accession>
<keyword evidence="5" id="KW-1185">Reference proteome</keyword>
<feature type="DNA-binding region" description="H-T-H motif" evidence="2">
    <location>
        <begin position="21"/>
        <end position="40"/>
    </location>
</feature>
<dbReference type="OrthoDB" id="8478851at2"/>
<dbReference type="GO" id="GO:0003700">
    <property type="term" value="F:DNA-binding transcription factor activity"/>
    <property type="evidence" value="ECO:0007669"/>
    <property type="project" value="TreeGrafter"/>
</dbReference>
<evidence type="ECO:0000259" key="3">
    <source>
        <dbReference type="PROSITE" id="PS50977"/>
    </source>
</evidence>
<dbReference type="PRINTS" id="PR00455">
    <property type="entry name" value="HTHTETR"/>
</dbReference>
<dbReference type="InterPro" id="IPR036271">
    <property type="entry name" value="Tet_transcr_reg_TetR-rel_C_sf"/>
</dbReference>
<dbReference type="InterPro" id="IPR009057">
    <property type="entry name" value="Homeodomain-like_sf"/>
</dbReference>
<dbReference type="InterPro" id="IPR050109">
    <property type="entry name" value="HTH-type_TetR-like_transc_reg"/>
</dbReference>
<organism evidence="4 5">
    <name type="scientific">Paracoccus hibiscisoli</name>
    <dbReference type="NCBI Taxonomy" id="2023261"/>
    <lineage>
        <taxon>Bacteria</taxon>
        <taxon>Pseudomonadati</taxon>
        <taxon>Pseudomonadota</taxon>
        <taxon>Alphaproteobacteria</taxon>
        <taxon>Rhodobacterales</taxon>
        <taxon>Paracoccaceae</taxon>
        <taxon>Paracoccus</taxon>
    </lineage>
</organism>
<name>A0A4U0QRJ5_9RHOB</name>
<dbReference type="PROSITE" id="PS50977">
    <property type="entry name" value="HTH_TETR_2"/>
    <property type="match status" value="1"/>
</dbReference>
<evidence type="ECO:0000313" key="5">
    <source>
        <dbReference type="Proteomes" id="UP000306223"/>
    </source>
</evidence>
<dbReference type="Gene3D" id="1.10.357.10">
    <property type="entry name" value="Tetracycline Repressor, domain 2"/>
    <property type="match status" value="1"/>
</dbReference>
<reference evidence="4 5" key="1">
    <citation type="submission" date="2019-04" db="EMBL/GenBank/DDBJ databases">
        <authorList>
            <person name="Li J."/>
        </authorList>
    </citation>
    <scope>NUCLEOTIDE SEQUENCE [LARGE SCALE GENOMIC DNA]</scope>
    <source>
        <strain evidence="4 5">CCTCC AB2016182</strain>
    </source>
</reference>
<evidence type="ECO:0000313" key="4">
    <source>
        <dbReference type="EMBL" id="TJZ84545.1"/>
    </source>
</evidence>
<dbReference type="InterPro" id="IPR041490">
    <property type="entry name" value="KstR2_TetR_C"/>
</dbReference>
<proteinExistence type="predicted"/>
<dbReference type="Pfam" id="PF17932">
    <property type="entry name" value="TetR_C_24"/>
    <property type="match status" value="1"/>
</dbReference>
<dbReference type="GO" id="GO:0000976">
    <property type="term" value="F:transcription cis-regulatory region binding"/>
    <property type="evidence" value="ECO:0007669"/>
    <property type="project" value="TreeGrafter"/>
</dbReference>
<evidence type="ECO:0000256" key="2">
    <source>
        <dbReference type="PROSITE-ProRule" id="PRU00335"/>
    </source>
</evidence>
<dbReference type="RefSeq" id="WP_136856393.1">
    <property type="nucleotide sequence ID" value="NZ_SUNH01000011.1"/>
</dbReference>